<protein>
    <submittedName>
        <fullName evidence="2">Uncharacterized protein</fullName>
    </submittedName>
</protein>
<keyword evidence="1" id="KW-1133">Transmembrane helix</keyword>
<accession>A0A6A4Y5B0</accession>
<gene>
    <name evidence="2" type="ORF">As57867_017889</name>
</gene>
<keyword evidence="1" id="KW-0472">Membrane</keyword>
<proteinExistence type="predicted"/>
<dbReference type="EMBL" id="VJMH01006356">
    <property type="protein sequence ID" value="KAF0690670.1"/>
    <property type="molecule type" value="Genomic_DNA"/>
</dbReference>
<name>A0A6A4Y5B0_9STRA</name>
<sequence length="268" mass="29973">MVVAPFDHALNNELKPAGHGSNSPHHLNLLGAWRGFAYVLGSLVCSCVYLVVLEPAFANDFWWTRYNATGHQALLVDLFNTKLVTQANGTFDILASTASVDKIYTSSVATTDIYQTYIRHLVLSELTSIEYAVVNLRSLSGYHCMWIATQYCWVDLDQMFEIAHSAARQARCSARYVTNGAVYLETVLRNQNGDDFTRNYGGASGMFTVAIQSWLQQVPAGQAWLANTASALKRTSVEAEAVYWRSHKIATFQLQYQNLWHMGISDKI</sequence>
<evidence type="ECO:0000256" key="1">
    <source>
        <dbReference type="SAM" id="Phobius"/>
    </source>
</evidence>
<feature type="transmembrane region" description="Helical" evidence="1">
    <location>
        <begin position="36"/>
        <end position="57"/>
    </location>
</feature>
<organism evidence="2">
    <name type="scientific">Aphanomyces stellatus</name>
    <dbReference type="NCBI Taxonomy" id="120398"/>
    <lineage>
        <taxon>Eukaryota</taxon>
        <taxon>Sar</taxon>
        <taxon>Stramenopiles</taxon>
        <taxon>Oomycota</taxon>
        <taxon>Saprolegniomycetes</taxon>
        <taxon>Saprolegniales</taxon>
        <taxon>Verrucalvaceae</taxon>
        <taxon>Aphanomyces</taxon>
    </lineage>
</organism>
<dbReference type="AlphaFoldDB" id="A0A6A4Y5B0"/>
<comment type="caution">
    <text evidence="2">The sequence shown here is derived from an EMBL/GenBank/DDBJ whole genome shotgun (WGS) entry which is preliminary data.</text>
</comment>
<evidence type="ECO:0000313" key="2">
    <source>
        <dbReference type="EMBL" id="KAF0690670.1"/>
    </source>
</evidence>
<keyword evidence="1" id="KW-0812">Transmembrane</keyword>
<feature type="non-terminal residue" evidence="2">
    <location>
        <position position="268"/>
    </location>
</feature>
<reference evidence="2" key="1">
    <citation type="submission" date="2019-06" db="EMBL/GenBank/DDBJ databases">
        <title>Genomics analysis of Aphanomyces spp. identifies a new class of oomycete effector associated with host adaptation.</title>
        <authorList>
            <person name="Gaulin E."/>
        </authorList>
    </citation>
    <scope>NUCLEOTIDE SEQUENCE</scope>
    <source>
        <strain evidence="2">CBS 578.67</strain>
    </source>
</reference>